<dbReference type="Pfam" id="PF12796">
    <property type="entry name" value="Ank_2"/>
    <property type="match status" value="1"/>
</dbReference>
<feature type="domain" description="PLAT" evidence="4">
    <location>
        <begin position="363"/>
        <end position="481"/>
    </location>
</feature>
<keyword evidence="1" id="KW-0040">ANK repeat</keyword>
<feature type="region of interest" description="Disordered" evidence="3">
    <location>
        <begin position="499"/>
        <end position="584"/>
    </location>
</feature>
<dbReference type="GeneID" id="106068824"/>
<evidence type="ECO:0000256" key="3">
    <source>
        <dbReference type="SAM" id="MobiDB-lite"/>
    </source>
</evidence>
<dbReference type="PANTHER" id="PTHR45901:SF3">
    <property type="entry name" value="LIPOXYGENASE HOMOLOGY DOMAIN-CONTAINING PROTEIN 1"/>
    <property type="match status" value="1"/>
</dbReference>
<comment type="caution">
    <text evidence="2">Lacks conserved residue(s) required for the propagation of feature annotation.</text>
</comment>
<dbReference type="OMA" id="CMMILSA"/>
<name>A0A9W2ZNV7_BIOGL</name>
<gene>
    <name evidence="6" type="primary">LOC106068824</name>
</gene>
<dbReference type="PANTHER" id="PTHR45901">
    <property type="entry name" value="PROTEIN CBG12474"/>
    <property type="match status" value="1"/>
</dbReference>
<dbReference type="InterPro" id="IPR036770">
    <property type="entry name" value="Ankyrin_rpt-contain_sf"/>
</dbReference>
<dbReference type="SUPFAM" id="SSF49723">
    <property type="entry name" value="Lipase/lipooxygenase domain (PLAT/LH2 domain)"/>
    <property type="match status" value="1"/>
</dbReference>
<dbReference type="AlphaFoldDB" id="A0A9W2ZNV7"/>
<dbReference type="OrthoDB" id="19174at2759"/>
<dbReference type="SMART" id="SM00308">
    <property type="entry name" value="LH2"/>
    <property type="match status" value="1"/>
</dbReference>
<evidence type="ECO:0000313" key="5">
    <source>
        <dbReference type="Proteomes" id="UP001165740"/>
    </source>
</evidence>
<dbReference type="PROSITE" id="PS50095">
    <property type="entry name" value="PLAT"/>
    <property type="match status" value="1"/>
</dbReference>
<feature type="repeat" description="ANK" evidence="1">
    <location>
        <begin position="748"/>
        <end position="780"/>
    </location>
</feature>
<evidence type="ECO:0000259" key="4">
    <source>
        <dbReference type="PROSITE" id="PS50095"/>
    </source>
</evidence>
<keyword evidence="5" id="KW-1185">Reference proteome</keyword>
<evidence type="ECO:0000256" key="2">
    <source>
        <dbReference type="PROSITE-ProRule" id="PRU00152"/>
    </source>
</evidence>
<feature type="region of interest" description="Disordered" evidence="3">
    <location>
        <begin position="597"/>
        <end position="640"/>
    </location>
</feature>
<proteinExistence type="predicted"/>
<feature type="region of interest" description="Disordered" evidence="3">
    <location>
        <begin position="231"/>
        <end position="314"/>
    </location>
</feature>
<dbReference type="InterPro" id="IPR001024">
    <property type="entry name" value="PLAT/LH2_dom"/>
</dbReference>
<reference evidence="6" key="1">
    <citation type="submission" date="2025-08" db="UniProtKB">
        <authorList>
            <consortium name="RefSeq"/>
        </authorList>
    </citation>
    <scope>IDENTIFICATION</scope>
</reference>
<feature type="repeat" description="ANK" evidence="1">
    <location>
        <begin position="682"/>
        <end position="714"/>
    </location>
</feature>
<dbReference type="SUPFAM" id="SSF48403">
    <property type="entry name" value="Ankyrin repeat"/>
    <property type="match status" value="1"/>
</dbReference>
<dbReference type="SMART" id="SM00248">
    <property type="entry name" value="ANK"/>
    <property type="match status" value="3"/>
</dbReference>
<evidence type="ECO:0000256" key="1">
    <source>
        <dbReference type="PROSITE-ProRule" id="PRU00023"/>
    </source>
</evidence>
<dbReference type="PROSITE" id="PS50088">
    <property type="entry name" value="ANK_REPEAT"/>
    <property type="match status" value="2"/>
</dbReference>
<feature type="compositionally biased region" description="Basic and acidic residues" evidence="3">
    <location>
        <begin position="603"/>
        <end position="640"/>
    </location>
</feature>
<accession>A0A9W2ZNV7</accession>
<sequence length="851" mass="96389">MSSNDVIKSVAKRLKYYFEIQRLEDGFDLSDVHQPLLDHPPLKVVGWSSKYNMRPALQTGVLRDKPIKHHFSRPEVRAQLTHLNGKNAREPIKSKKEAQVRKLLENYMKSYCFQEDCFCFSHSKMLPARKKTLPNCYCFHQAKKCPHGLKLSSGLRRRKKQRNIVGGWPLLRSVPDQHISRGEATRLVNSATKILAATTNLGLYPGAVDYTLVKYDPSLYTKNQPKKQITAKYSPVYTRKERALSRQQKKFVDDSDTESNSSRSSGSRPHSPTPSHSSSRSSSSSSSSGYTKSSVVSNRSSSTTDKPSPTSARFRSQAFITLPETEQKEEIKVVQSTQTVDLISEPAEQQKKSQEEVCVGPLCQYEVYVRTGNRLGASTKASIKMIMYGEKGRTKEFVLKDSKKHKIPFQKGREDMFALTAHHIGQIKQIQIGHDRSELNYAWYLEGVTVFDIYAKQIFQFPCERWLSGQDGDKKTYRILDVDKERDFMEALDRIKSKSSQAPGYKDSSDSDSSEILVNGQSYKNKVKSKDTSSSDYISDRDKKSIVHETPRTKQRHVLKSRTIDDDEHREDRSRSGPVFRLLSAHDNKQVDEIYMEAQGKSKTSELVKETNKPRQNEQKGSKDASSENETEKKHQLERGRAMELTMLQGKGIHDAVRAGDLERVKDLINSFNEMKDFRDGNGWTPIHLAAARGNIDILRWLVTSDADINAVTPTGYNAMHIAAMHGHMNSMMVLQAMGCSITSVTLDKQSALHLASKNGHLECIKWLVANRASITQKDNKGKTAGQLAEDNHFDQCADFLNVCLQEVRNPKSTFYQINEIENSLTPITEDCSSVLHETPRKVKTQNLYSS</sequence>
<dbReference type="Proteomes" id="UP001165740">
    <property type="component" value="Chromosome 2"/>
</dbReference>
<dbReference type="Gene3D" id="1.25.40.20">
    <property type="entry name" value="Ankyrin repeat-containing domain"/>
    <property type="match status" value="2"/>
</dbReference>
<dbReference type="Pfam" id="PF01477">
    <property type="entry name" value="PLAT"/>
    <property type="match status" value="1"/>
</dbReference>
<dbReference type="Gene3D" id="2.40.180.10">
    <property type="entry name" value="Catalase core domain"/>
    <property type="match status" value="1"/>
</dbReference>
<dbReference type="InterPro" id="IPR036392">
    <property type="entry name" value="PLAT/LH2_dom_sf"/>
</dbReference>
<feature type="compositionally biased region" description="Basic and acidic residues" evidence="3">
    <location>
        <begin position="528"/>
        <end position="552"/>
    </location>
</feature>
<feature type="compositionally biased region" description="Low complexity" evidence="3">
    <location>
        <begin position="259"/>
        <end position="311"/>
    </location>
</feature>
<dbReference type="PROSITE" id="PS50297">
    <property type="entry name" value="ANK_REP_REGION"/>
    <property type="match status" value="2"/>
</dbReference>
<dbReference type="RefSeq" id="XP_055876634.1">
    <property type="nucleotide sequence ID" value="XM_056020659.1"/>
</dbReference>
<feature type="compositionally biased region" description="Polar residues" evidence="3">
    <location>
        <begin position="514"/>
        <end position="524"/>
    </location>
</feature>
<dbReference type="InterPro" id="IPR002110">
    <property type="entry name" value="Ankyrin_rpt"/>
</dbReference>
<evidence type="ECO:0000313" key="6">
    <source>
        <dbReference type="RefSeq" id="XP_055876634.1"/>
    </source>
</evidence>
<organism evidence="5 6">
    <name type="scientific">Biomphalaria glabrata</name>
    <name type="common">Bloodfluke planorb</name>
    <name type="synonym">Freshwater snail</name>
    <dbReference type="NCBI Taxonomy" id="6526"/>
    <lineage>
        <taxon>Eukaryota</taxon>
        <taxon>Metazoa</taxon>
        <taxon>Spiralia</taxon>
        <taxon>Lophotrochozoa</taxon>
        <taxon>Mollusca</taxon>
        <taxon>Gastropoda</taxon>
        <taxon>Heterobranchia</taxon>
        <taxon>Euthyneura</taxon>
        <taxon>Panpulmonata</taxon>
        <taxon>Hygrophila</taxon>
        <taxon>Lymnaeoidea</taxon>
        <taxon>Planorbidae</taxon>
        <taxon>Biomphalaria</taxon>
    </lineage>
</organism>
<dbReference type="Pfam" id="PF13857">
    <property type="entry name" value="Ank_5"/>
    <property type="match status" value="1"/>
</dbReference>
<protein>
    <submittedName>
        <fullName evidence="6">Uncharacterized protein LOC106068824 isoform X1</fullName>
    </submittedName>
</protein>
<dbReference type="InterPro" id="IPR052970">
    <property type="entry name" value="Inner_ear_hair_cell_LOXHD"/>
</dbReference>